<feature type="chain" id="PRO_5045874436" description="histidine kinase" evidence="12">
    <location>
        <begin position="25"/>
        <end position="681"/>
    </location>
</feature>
<dbReference type="Pfam" id="PF02518">
    <property type="entry name" value="HATPase_c"/>
    <property type="match status" value="1"/>
</dbReference>
<evidence type="ECO:0000256" key="8">
    <source>
        <dbReference type="ARBA" id="ARBA00023012"/>
    </source>
</evidence>
<dbReference type="PANTHER" id="PTHR43065:SF10">
    <property type="entry name" value="PEROXIDE STRESS-ACTIVATED HISTIDINE KINASE MAK3"/>
    <property type="match status" value="1"/>
</dbReference>
<feature type="signal peptide" evidence="12">
    <location>
        <begin position="1"/>
        <end position="24"/>
    </location>
</feature>
<dbReference type="InterPro" id="IPR036890">
    <property type="entry name" value="HATPase_C_sf"/>
</dbReference>
<dbReference type="Pfam" id="PF00497">
    <property type="entry name" value="SBP_bac_3"/>
    <property type="match status" value="1"/>
</dbReference>
<dbReference type="InterPro" id="IPR001638">
    <property type="entry name" value="Solute-binding_3/MltF_N"/>
</dbReference>
<keyword evidence="3" id="KW-0597">Phosphoprotein</keyword>
<dbReference type="NCBIfam" id="TIGR00229">
    <property type="entry name" value="sensory_box"/>
    <property type="match status" value="1"/>
</dbReference>
<dbReference type="PRINTS" id="PR00344">
    <property type="entry name" value="BCTRLSENSOR"/>
</dbReference>
<dbReference type="PROSITE" id="PS50113">
    <property type="entry name" value="PAC"/>
    <property type="match status" value="1"/>
</dbReference>
<dbReference type="InterPro" id="IPR003594">
    <property type="entry name" value="HATPase_dom"/>
</dbReference>
<dbReference type="Proteomes" id="UP000823485">
    <property type="component" value="Unassembled WGS sequence"/>
</dbReference>
<evidence type="ECO:0000256" key="6">
    <source>
        <dbReference type="ARBA" id="ARBA00022777"/>
    </source>
</evidence>
<dbReference type="EC" id="2.7.13.3" evidence="2"/>
<evidence type="ECO:0000256" key="10">
    <source>
        <dbReference type="ARBA" id="ARBA00023288"/>
    </source>
</evidence>
<keyword evidence="7" id="KW-0067">ATP-binding</keyword>
<dbReference type="PANTHER" id="PTHR43065">
    <property type="entry name" value="SENSOR HISTIDINE KINASE"/>
    <property type="match status" value="1"/>
</dbReference>
<keyword evidence="6" id="KW-0418">Kinase</keyword>
<evidence type="ECO:0000256" key="9">
    <source>
        <dbReference type="ARBA" id="ARBA00023139"/>
    </source>
</evidence>
<evidence type="ECO:0000259" key="13">
    <source>
        <dbReference type="PROSITE" id="PS50109"/>
    </source>
</evidence>
<comment type="catalytic activity">
    <reaction evidence="1">
        <text>ATP + protein L-histidine = ADP + protein N-phospho-L-histidine.</text>
        <dbReference type="EC" id="2.7.13.3"/>
    </reaction>
</comment>
<dbReference type="SUPFAM" id="SSF55874">
    <property type="entry name" value="ATPase domain of HSP90 chaperone/DNA topoisomerase II/histidine kinase"/>
    <property type="match status" value="1"/>
</dbReference>
<dbReference type="SUPFAM" id="SSF55785">
    <property type="entry name" value="PYP-like sensor domain (PAS domain)"/>
    <property type="match status" value="1"/>
</dbReference>
<dbReference type="SMART" id="SM00388">
    <property type="entry name" value="HisKA"/>
    <property type="match status" value="1"/>
</dbReference>
<evidence type="ECO:0000256" key="5">
    <source>
        <dbReference type="ARBA" id="ARBA00022741"/>
    </source>
</evidence>
<keyword evidence="11" id="KW-0812">Transmembrane</keyword>
<dbReference type="CDD" id="cd13704">
    <property type="entry name" value="PBP2_HisK"/>
    <property type="match status" value="1"/>
</dbReference>
<feature type="domain" description="PAC" evidence="14">
    <location>
        <begin position="398"/>
        <end position="450"/>
    </location>
</feature>
<keyword evidence="9" id="KW-0564">Palmitate</keyword>
<dbReference type="CDD" id="cd00082">
    <property type="entry name" value="HisKA"/>
    <property type="match status" value="1"/>
</dbReference>
<evidence type="ECO:0000313" key="16">
    <source>
        <dbReference type="Proteomes" id="UP000823485"/>
    </source>
</evidence>
<sequence>MFLFKKTALLLAIFYLFFFVTALADTDQEVNGGKETVPDIREQHVLLVGFDPNFPPYQFEKDGEYTGFNIDFMNKVAKHSGFRVKYIPMNVEKSIEALQKQEIDIILGVPFTGDLSERVEFSERYIVSAAGVLVPKNSPVQSVTDLQEQRIAIQYRTPEYDFLRNIRDIHYHSAHQPKTAINILFKERADAFVGNYITAKYFLEENGLEDKYQLINTHLLPLEYSFAVQKGNYSLLHQLNLGIRQIKLTESYSDIYHKWFENFESPLSEKLKKIREFLIFIVIFAIVVFLVVYKWNRELEKEVALKTHDLQMMNESLKRQIQKTKNSDQLKEQILESSARGVITFSLYGYITSINRMAMNMLGVEQKPTGRRMNEFSFLSKMLKGRKHAVLGSGKNIMGEELKTTSPSGAPAIIRYDIHPLYDIDQSISGVLLMFEDVTVEKQLKDQLQEEEKSRALIQLVAGIAHEIRNPLTSIKTFVQLIPKKMENARFRNEIATLVPKEIDRLNQLIEGLIHYAKPVSKEKKRFDIGPLLKNVIRLFKQNMENKNIKIEYDIVPNLWIEADESQVKQVLINLFLNAIESMEHVRREKTLYVNALCLGDEAVITIRDKGEGMTAEQAKKIFEPFYTSKEHGTGLGLSLSKQFVIENNGSLALESKLGEGSTFILKFPKKESRHHEIVNH</sequence>
<dbReference type="SUPFAM" id="SSF53850">
    <property type="entry name" value="Periplasmic binding protein-like II"/>
    <property type="match status" value="1"/>
</dbReference>
<dbReference type="InterPro" id="IPR005467">
    <property type="entry name" value="His_kinase_dom"/>
</dbReference>
<dbReference type="InterPro" id="IPR036097">
    <property type="entry name" value="HisK_dim/P_sf"/>
</dbReference>
<keyword evidence="5" id="KW-0547">Nucleotide-binding</keyword>
<dbReference type="Pfam" id="PF00512">
    <property type="entry name" value="HisKA"/>
    <property type="match status" value="1"/>
</dbReference>
<dbReference type="Gene3D" id="1.10.287.130">
    <property type="match status" value="1"/>
</dbReference>
<evidence type="ECO:0000256" key="12">
    <source>
        <dbReference type="SAM" id="SignalP"/>
    </source>
</evidence>
<keyword evidence="16" id="KW-1185">Reference proteome</keyword>
<reference evidence="15 16" key="1">
    <citation type="submission" date="2021-01" db="EMBL/GenBank/DDBJ databases">
        <title>Genomic Encyclopedia of Type Strains, Phase IV (KMG-IV): sequencing the most valuable type-strain genomes for metagenomic binning, comparative biology and taxonomic classification.</title>
        <authorList>
            <person name="Goeker M."/>
        </authorList>
    </citation>
    <scope>NUCLEOTIDE SEQUENCE [LARGE SCALE GENOMIC DNA]</scope>
    <source>
        <strain evidence="15 16">DSM 105453</strain>
    </source>
</reference>
<evidence type="ECO:0000256" key="11">
    <source>
        <dbReference type="SAM" id="Phobius"/>
    </source>
</evidence>
<gene>
    <name evidence="15" type="ORF">JOC94_001237</name>
</gene>
<dbReference type="InterPro" id="IPR035965">
    <property type="entry name" value="PAS-like_dom_sf"/>
</dbReference>
<dbReference type="SMART" id="SM00062">
    <property type="entry name" value="PBPb"/>
    <property type="match status" value="1"/>
</dbReference>
<dbReference type="RefSeq" id="WP_077113101.1">
    <property type="nucleotide sequence ID" value="NZ_JAFBFH010000006.1"/>
</dbReference>
<comment type="caution">
    <text evidence="15">The sequence shown here is derived from an EMBL/GenBank/DDBJ whole genome shotgun (WGS) entry which is preliminary data.</text>
</comment>
<dbReference type="InterPro" id="IPR000700">
    <property type="entry name" value="PAS-assoc_C"/>
</dbReference>
<evidence type="ECO:0000256" key="7">
    <source>
        <dbReference type="ARBA" id="ARBA00022840"/>
    </source>
</evidence>
<evidence type="ECO:0000256" key="3">
    <source>
        <dbReference type="ARBA" id="ARBA00022553"/>
    </source>
</evidence>
<organism evidence="15 16">
    <name type="scientific">Siminovitchia thermophila</name>
    <dbReference type="NCBI Taxonomy" id="1245522"/>
    <lineage>
        <taxon>Bacteria</taxon>
        <taxon>Bacillati</taxon>
        <taxon>Bacillota</taxon>
        <taxon>Bacilli</taxon>
        <taxon>Bacillales</taxon>
        <taxon>Bacillaceae</taxon>
        <taxon>Siminovitchia</taxon>
    </lineage>
</organism>
<evidence type="ECO:0000256" key="1">
    <source>
        <dbReference type="ARBA" id="ARBA00000085"/>
    </source>
</evidence>
<dbReference type="InterPro" id="IPR003661">
    <property type="entry name" value="HisK_dim/P_dom"/>
</dbReference>
<dbReference type="SUPFAM" id="SSF47384">
    <property type="entry name" value="Homodimeric domain of signal transducing histidine kinase"/>
    <property type="match status" value="1"/>
</dbReference>
<dbReference type="EMBL" id="JAFBFH010000006">
    <property type="protein sequence ID" value="MBM7714265.1"/>
    <property type="molecule type" value="Genomic_DNA"/>
</dbReference>
<dbReference type="Gene3D" id="3.40.190.10">
    <property type="entry name" value="Periplasmic binding protein-like II"/>
    <property type="match status" value="2"/>
</dbReference>
<evidence type="ECO:0000256" key="4">
    <source>
        <dbReference type="ARBA" id="ARBA00022679"/>
    </source>
</evidence>
<dbReference type="InterPro" id="IPR004358">
    <property type="entry name" value="Sig_transdc_His_kin-like_C"/>
</dbReference>
<feature type="domain" description="Histidine kinase" evidence="13">
    <location>
        <begin position="463"/>
        <end position="672"/>
    </location>
</feature>
<keyword evidence="12" id="KW-0732">Signal</keyword>
<keyword evidence="8" id="KW-0902">Two-component regulatory system</keyword>
<evidence type="ECO:0000259" key="14">
    <source>
        <dbReference type="PROSITE" id="PS50113"/>
    </source>
</evidence>
<keyword evidence="11" id="KW-0472">Membrane</keyword>
<protein>
    <recommendedName>
        <fullName evidence="2">histidine kinase</fullName>
        <ecNumber evidence="2">2.7.13.3</ecNumber>
    </recommendedName>
</protein>
<keyword evidence="10" id="KW-0449">Lipoprotein</keyword>
<dbReference type="PROSITE" id="PS50109">
    <property type="entry name" value="HIS_KIN"/>
    <property type="match status" value="1"/>
</dbReference>
<evidence type="ECO:0000313" key="15">
    <source>
        <dbReference type="EMBL" id="MBM7714265.1"/>
    </source>
</evidence>
<keyword evidence="4" id="KW-0808">Transferase</keyword>
<proteinExistence type="predicted"/>
<dbReference type="Gene3D" id="3.30.565.10">
    <property type="entry name" value="Histidine kinase-like ATPase, C-terminal domain"/>
    <property type="match status" value="1"/>
</dbReference>
<accession>A0ABS2R3N9</accession>
<dbReference type="Gene3D" id="3.30.450.20">
    <property type="entry name" value="PAS domain"/>
    <property type="match status" value="1"/>
</dbReference>
<dbReference type="SMART" id="SM00387">
    <property type="entry name" value="HATPase_c"/>
    <property type="match status" value="1"/>
</dbReference>
<keyword evidence="11" id="KW-1133">Transmembrane helix</keyword>
<evidence type="ECO:0000256" key="2">
    <source>
        <dbReference type="ARBA" id="ARBA00012438"/>
    </source>
</evidence>
<feature type="transmembrane region" description="Helical" evidence="11">
    <location>
        <begin position="277"/>
        <end position="296"/>
    </location>
</feature>
<dbReference type="InterPro" id="IPR000014">
    <property type="entry name" value="PAS"/>
</dbReference>
<name>A0ABS2R3N9_9BACI</name>